<dbReference type="PROSITE" id="PS00092">
    <property type="entry name" value="N6_MTASE"/>
    <property type="match status" value="1"/>
</dbReference>
<dbReference type="NCBIfam" id="TIGR00095">
    <property type="entry name" value="16S rRNA (guanine(966)-N(2))-methyltransferase RsmD"/>
    <property type="match status" value="1"/>
</dbReference>
<dbReference type="EC" id="2.1.1.171" evidence="4"/>
<dbReference type="Gene3D" id="3.40.50.150">
    <property type="entry name" value="Vaccinia Virus protein VP39"/>
    <property type="match status" value="1"/>
</dbReference>
<keyword evidence="2 4" id="KW-0808">Transferase</keyword>
<keyword evidence="1 4" id="KW-0489">Methyltransferase</keyword>
<dbReference type="InterPro" id="IPR004398">
    <property type="entry name" value="RNA_MeTrfase_RsmD"/>
</dbReference>
<feature type="region of interest" description="Disordered" evidence="3">
    <location>
        <begin position="1"/>
        <end position="23"/>
    </location>
</feature>
<dbReference type="Pfam" id="PF03602">
    <property type="entry name" value="Cons_hypoth95"/>
    <property type="match status" value="1"/>
</dbReference>
<dbReference type="RefSeq" id="WP_204919649.1">
    <property type="nucleotide sequence ID" value="NZ_BAAAQP010000003.1"/>
</dbReference>
<accession>A0ABS2RQY5</accession>
<dbReference type="EMBL" id="JAFBCF010000001">
    <property type="protein sequence ID" value="MBM7800344.1"/>
    <property type="molecule type" value="Genomic_DNA"/>
</dbReference>
<dbReference type="GO" id="GO:0052913">
    <property type="term" value="F:16S rRNA (guanine(966)-N(2))-methyltransferase activity"/>
    <property type="evidence" value="ECO:0007669"/>
    <property type="project" value="UniProtKB-EC"/>
</dbReference>
<proteinExistence type="predicted"/>
<evidence type="ECO:0000256" key="1">
    <source>
        <dbReference type="ARBA" id="ARBA00022603"/>
    </source>
</evidence>
<reference evidence="4 5" key="1">
    <citation type="submission" date="2021-01" db="EMBL/GenBank/DDBJ databases">
        <title>Sequencing the genomes of 1000 actinobacteria strains.</title>
        <authorList>
            <person name="Klenk H.-P."/>
        </authorList>
    </citation>
    <scope>NUCLEOTIDE SEQUENCE [LARGE SCALE GENOMIC DNA]</scope>
    <source>
        <strain evidence="4 5">DSM 18662</strain>
    </source>
</reference>
<comment type="caution">
    <text evidence="4">The sequence shown here is derived from an EMBL/GenBank/DDBJ whole genome shotgun (WGS) entry which is preliminary data.</text>
</comment>
<evidence type="ECO:0000313" key="4">
    <source>
        <dbReference type="EMBL" id="MBM7800344.1"/>
    </source>
</evidence>
<keyword evidence="5" id="KW-1185">Reference proteome</keyword>
<sequence>MSRIIAGSRGGRRLTMPATDRTRPTTDRVREALFSAVASWAGTAAGAAEQSLAGLALCDLFAGSGAVGLEAASRGADPVVLVEADRRTAEVARANVKTLGLPVSVQQVRAEQYLRGTPTQRFDVVFLDPPYDLATDQVDMLLASIVDGGWLLDDGLIVVERSVRSEPVTWPAAFAESWQKRYGETTLYYATRGAP</sequence>
<dbReference type="PANTHER" id="PTHR43542">
    <property type="entry name" value="METHYLTRANSFERASE"/>
    <property type="match status" value="1"/>
</dbReference>
<name>A0ABS2RQY5_9ACTN</name>
<evidence type="ECO:0000256" key="2">
    <source>
        <dbReference type="ARBA" id="ARBA00022679"/>
    </source>
</evidence>
<dbReference type="SUPFAM" id="SSF53335">
    <property type="entry name" value="S-adenosyl-L-methionine-dependent methyltransferases"/>
    <property type="match status" value="1"/>
</dbReference>
<evidence type="ECO:0000256" key="3">
    <source>
        <dbReference type="SAM" id="MobiDB-lite"/>
    </source>
</evidence>
<organism evidence="4 5">
    <name type="scientific">Microlunatus panaciterrae</name>
    <dbReference type="NCBI Taxonomy" id="400768"/>
    <lineage>
        <taxon>Bacteria</taxon>
        <taxon>Bacillati</taxon>
        <taxon>Actinomycetota</taxon>
        <taxon>Actinomycetes</taxon>
        <taxon>Propionibacteriales</taxon>
        <taxon>Propionibacteriaceae</taxon>
        <taxon>Microlunatus</taxon>
    </lineage>
</organism>
<dbReference type="PIRSF" id="PIRSF004553">
    <property type="entry name" value="CHP00095"/>
    <property type="match status" value="1"/>
</dbReference>
<dbReference type="CDD" id="cd02440">
    <property type="entry name" value="AdoMet_MTases"/>
    <property type="match status" value="1"/>
</dbReference>
<dbReference type="PANTHER" id="PTHR43542:SF1">
    <property type="entry name" value="METHYLTRANSFERASE"/>
    <property type="match status" value="1"/>
</dbReference>
<dbReference type="InterPro" id="IPR029063">
    <property type="entry name" value="SAM-dependent_MTases_sf"/>
</dbReference>
<gene>
    <name evidence="4" type="ORF">JOE57_003265</name>
</gene>
<evidence type="ECO:0000313" key="5">
    <source>
        <dbReference type="Proteomes" id="UP000704762"/>
    </source>
</evidence>
<dbReference type="Proteomes" id="UP000704762">
    <property type="component" value="Unassembled WGS sequence"/>
</dbReference>
<dbReference type="InterPro" id="IPR002052">
    <property type="entry name" value="DNA_methylase_N6_adenine_CS"/>
</dbReference>
<protein>
    <submittedName>
        <fullName evidence="4">16S rRNA (Guanine966-N2)-methyltransferase</fullName>
        <ecNumber evidence="4">2.1.1.171</ecNumber>
    </submittedName>
</protein>